<gene>
    <name evidence="1" type="primary">ABSGL_12166.1 scaffold 12710</name>
</gene>
<evidence type="ECO:0000313" key="1">
    <source>
        <dbReference type="EMBL" id="SAM06278.1"/>
    </source>
</evidence>
<proteinExistence type="predicted"/>
<dbReference type="OrthoDB" id="2290329at2759"/>
<name>A0A168R8F4_ABSGL</name>
<organism evidence="1">
    <name type="scientific">Absidia glauca</name>
    <name type="common">Pin mould</name>
    <dbReference type="NCBI Taxonomy" id="4829"/>
    <lineage>
        <taxon>Eukaryota</taxon>
        <taxon>Fungi</taxon>
        <taxon>Fungi incertae sedis</taxon>
        <taxon>Mucoromycota</taxon>
        <taxon>Mucoromycotina</taxon>
        <taxon>Mucoromycetes</taxon>
        <taxon>Mucorales</taxon>
        <taxon>Cunninghamellaceae</taxon>
        <taxon>Absidia</taxon>
    </lineage>
</organism>
<reference evidence="1" key="1">
    <citation type="submission" date="2016-04" db="EMBL/GenBank/DDBJ databases">
        <authorList>
            <person name="Evans L.H."/>
            <person name="Alamgir A."/>
            <person name="Owens N."/>
            <person name="Weber N.D."/>
            <person name="Virtaneva K."/>
            <person name="Barbian K."/>
            <person name="Babar A."/>
            <person name="Rosenke K."/>
        </authorList>
    </citation>
    <scope>NUCLEOTIDE SEQUENCE [LARGE SCALE GENOMIC DNA]</scope>
    <source>
        <strain evidence="1">CBS 101.48</strain>
    </source>
</reference>
<evidence type="ECO:0000313" key="2">
    <source>
        <dbReference type="Proteomes" id="UP000078561"/>
    </source>
</evidence>
<keyword evidence="2" id="KW-1185">Reference proteome</keyword>
<sequence length="157" mass="17934">MPFFSSTVLSLRHDILLPIIRNTRYKKGYINSHTLKSITFCTKNLNSNFRRLHILTLDAARIKLEKLKQVSSMDSFLDEFEIIASSISDLSPAEKLFKFKQGLKPAISEHVNTYATEDLTLGAAILCTLSPFAIYLRNLDHLFDLPWLLSYPALLML</sequence>
<dbReference type="InParanoid" id="A0A168R8F4"/>
<accession>A0A168R8F4</accession>
<protein>
    <submittedName>
        <fullName evidence="1">Uncharacterized protein</fullName>
    </submittedName>
</protein>
<dbReference type="AlphaFoldDB" id="A0A168R8F4"/>
<dbReference type="Proteomes" id="UP000078561">
    <property type="component" value="Unassembled WGS sequence"/>
</dbReference>
<dbReference type="EMBL" id="LT554579">
    <property type="protein sequence ID" value="SAM06278.1"/>
    <property type="molecule type" value="Genomic_DNA"/>
</dbReference>